<sequence length="193" mass="21569">MKKLLVIGLLLSSLLSNSQNEFGVITGISNSSFSDGFLEKASIDKAFGFHLGGLYQYNISNDIIFRPKIIFSLQGDRKKSTGDSSAFGIDYKLSYINLPLNFKFFSKPYIIAGPQVGYLLSTKKGDIDIGDIENKVDFGLNVGFGYDFDKFFVEFNMYQGIAKLIDLENNQTSIRYGSISNTVLQLSLGYYFK</sequence>
<dbReference type="Pfam" id="PF13568">
    <property type="entry name" value="OMP_b-brl_2"/>
    <property type="match status" value="1"/>
</dbReference>
<gene>
    <name evidence="3" type="ORF">E5167_05430</name>
</gene>
<feature type="signal peptide" evidence="1">
    <location>
        <begin position="1"/>
        <end position="18"/>
    </location>
</feature>
<dbReference type="OrthoDB" id="947434at2"/>
<organism evidence="3 4">
    <name type="scientific">Pontimicrobium aquaticum</name>
    <dbReference type="NCBI Taxonomy" id="2565367"/>
    <lineage>
        <taxon>Bacteria</taxon>
        <taxon>Pseudomonadati</taxon>
        <taxon>Bacteroidota</taxon>
        <taxon>Flavobacteriia</taxon>
        <taxon>Flavobacteriales</taxon>
        <taxon>Flavobacteriaceae</taxon>
        <taxon>Pontimicrobium</taxon>
    </lineage>
</organism>
<evidence type="ECO:0000256" key="1">
    <source>
        <dbReference type="SAM" id="SignalP"/>
    </source>
</evidence>
<protein>
    <submittedName>
        <fullName evidence="3">PorT family protein</fullName>
    </submittedName>
</protein>
<comment type="caution">
    <text evidence="3">The sequence shown here is derived from an EMBL/GenBank/DDBJ whole genome shotgun (WGS) entry which is preliminary data.</text>
</comment>
<evidence type="ECO:0000259" key="2">
    <source>
        <dbReference type="Pfam" id="PF13568"/>
    </source>
</evidence>
<dbReference type="RefSeq" id="WP_136841810.1">
    <property type="nucleotide sequence ID" value="NZ_SUPL01000002.1"/>
</dbReference>
<evidence type="ECO:0000313" key="4">
    <source>
        <dbReference type="Proteomes" id="UP000307657"/>
    </source>
</evidence>
<dbReference type="EMBL" id="SUPL01000002">
    <property type="protein sequence ID" value="TJY37388.1"/>
    <property type="molecule type" value="Genomic_DNA"/>
</dbReference>
<accession>A0A4U0EZM4</accession>
<dbReference type="Proteomes" id="UP000307657">
    <property type="component" value="Unassembled WGS sequence"/>
</dbReference>
<dbReference type="InterPro" id="IPR025665">
    <property type="entry name" value="Beta-barrel_OMP_2"/>
</dbReference>
<dbReference type="AlphaFoldDB" id="A0A4U0EZM4"/>
<proteinExistence type="predicted"/>
<reference evidence="3 4" key="1">
    <citation type="submission" date="2019-04" db="EMBL/GenBank/DDBJ databases">
        <title>Lacinutrix sp. nov., isolated from marine water.</title>
        <authorList>
            <person name="Kim W."/>
        </authorList>
    </citation>
    <scope>NUCLEOTIDE SEQUENCE [LARGE SCALE GENOMIC DNA]</scope>
    <source>
        <strain evidence="3 4">CAU 1491</strain>
    </source>
</reference>
<keyword evidence="1" id="KW-0732">Signal</keyword>
<feature type="domain" description="Outer membrane protein beta-barrel" evidence="2">
    <location>
        <begin position="18"/>
        <end position="165"/>
    </location>
</feature>
<evidence type="ECO:0000313" key="3">
    <source>
        <dbReference type="EMBL" id="TJY37388.1"/>
    </source>
</evidence>
<feature type="chain" id="PRO_5020243906" evidence="1">
    <location>
        <begin position="19"/>
        <end position="193"/>
    </location>
</feature>
<keyword evidence="4" id="KW-1185">Reference proteome</keyword>
<name>A0A4U0EZM4_9FLAO</name>